<evidence type="ECO:0000313" key="9">
    <source>
        <dbReference type="EMBL" id="SMN18154.1"/>
    </source>
</evidence>
<dbReference type="FunFam" id="3.40.30.10:FF:000173">
    <property type="entry name" value="Mitochondrial 54S ribosomal protein"/>
    <property type="match status" value="1"/>
</dbReference>
<dbReference type="STRING" id="1789683.A0A1X7QY90"/>
<organism evidence="9 10">
    <name type="scientific">Maudiozyma saulgeensis</name>
    <dbReference type="NCBI Taxonomy" id="1789683"/>
    <lineage>
        <taxon>Eukaryota</taxon>
        <taxon>Fungi</taxon>
        <taxon>Dikarya</taxon>
        <taxon>Ascomycota</taxon>
        <taxon>Saccharomycotina</taxon>
        <taxon>Saccharomycetes</taxon>
        <taxon>Saccharomycetales</taxon>
        <taxon>Saccharomycetaceae</taxon>
        <taxon>Maudiozyma</taxon>
    </lineage>
</organism>
<dbReference type="PANTHER" id="PTHR21396">
    <property type="entry name" value="39S RIBOSOMAL PROTEIN L43"/>
    <property type="match status" value="1"/>
</dbReference>
<evidence type="ECO:0000256" key="1">
    <source>
        <dbReference type="ARBA" id="ARBA00004173"/>
    </source>
</evidence>
<evidence type="ECO:0000256" key="2">
    <source>
        <dbReference type="ARBA" id="ARBA00006073"/>
    </source>
</evidence>
<dbReference type="GO" id="GO:0003735">
    <property type="term" value="F:structural constituent of ribosome"/>
    <property type="evidence" value="ECO:0007669"/>
    <property type="project" value="InterPro"/>
</dbReference>
<accession>A0A1X7QY90</accession>
<keyword evidence="10" id="KW-1185">Reference proteome</keyword>
<reference evidence="9 10" key="1">
    <citation type="submission" date="2017-04" db="EMBL/GenBank/DDBJ databases">
        <authorList>
            <person name="Afonso C.L."/>
            <person name="Miller P.J."/>
            <person name="Scott M.A."/>
            <person name="Spackman E."/>
            <person name="Goraichik I."/>
            <person name="Dimitrov K.M."/>
            <person name="Suarez D.L."/>
            <person name="Swayne D.E."/>
        </authorList>
    </citation>
    <scope>NUCLEOTIDE SEQUENCE [LARGE SCALE GENOMIC DNA]</scope>
</reference>
<keyword evidence="4" id="KW-0496">Mitochondrion</keyword>
<evidence type="ECO:0000313" key="10">
    <source>
        <dbReference type="Proteomes" id="UP000196158"/>
    </source>
</evidence>
<dbReference type="InterPro" id="IPR039927">
    <property type="entry name" value="Ribosomal_mL43"/>
</dbReference>
<evidence type="ECO:0000256" key="4">
    <source>
        <dbReference type="ARBA" id="ARBA00023128"/>
    </source>
</evidence>
<dbReference type="GO" id="GO:0005762">
    <property type="term" value="C:mitochondrial large ribosomal subunit"/>
    <property type="evidence" value="ECO:0007669"/>
    <property type="project" value="TreeGrafter"/>
</dbReference>
<dbReference type="InterPro" id="IPR036249">
    <property type="entry name" value="Thioredoxin-like_sf"/>
</dbReference>
<keyword evidence="3 9" id="KW-0689">Ribosomal protein</keyword>
<evidence type="ECO:0000259" key="8">
    <source>
        <dbReference type="SMART" id="SM00916"/>
    </source>
</evidence>
<name>A0A1X7QY90_9SACH</name>
<sequence>MVVKVVQQASIARNGVGAFVFPCKKITLQYCNWGGSSDGMRQFLTSERLDKFAMGNPYMQFDVLRKPGHPLLRAEYTNGREKVICVRNLSSECIETKLKLLRDSSGDQLRRWTKNDNVRTLNSSVRGIWSPIHAAKQHKV</sequence>
<comment type="subcellular location">
    <subcellularLocation>
        <location evidence="1">Mitochondrion</location>
    </subcellularLocation>
</comment>
<dbReference type="SMART" id="SM00916">
    <property type="entry name" value="L51_S25_CI-B8"/>
    <property type="match status" value="1"/>
</dbReference>
<protein>
    <recommendedName>
        <fullName evidence="6">Large ribosomal subunit protein mL43</fullName>
    </recommendedName>
    <alternativeName>
        <fullName evidence="7">54S ribosomal protein L51, mitochondrial</fullName>
    </alternativeName>
</protein>
<feature type="domain" description="Ribosomal protein/NADH dehydrogenase" evidence="8">
    <location>
        <begin position="32"/>
        <end position="105"/>
    </location>
</feature>
<evidence type="ECO:0000256" key="7">
    <source>
        <dbReference type="ARBA" id="ARBA00075061"/>
    </source>
</evidence>
<dbReference type="Gene3D" id="3.40.30.10">
    <property type="entry name" value="Glutaredoxin"/>
    <property type="match status" value="1"/>
</dbReference>
<comment type="similarity">
    <text evidence="2">Belongs to the mitochondrion-specific ribosomal protein mL43 family.</text>
</comment>
<dbReference type="Pfam" id="PF05047">
    <property type="entry name" value="L51_S25_CI-B8"/>
    <property type="match status" value="1"/>
</dbReference>
<dbReference type="OrthoDB" id="88at2759"/>
<dbReference type="AlphaFoldDB" id="A0A1X7QY90"/>
<dbReference type="GO" id="GO:0032543">
    <property type="term" value="P:mitochondrial translation"/>
    <property type="evidence" value="ECO:0007669"/>
    <property type="project" value="InterPro"/>
</dbReference>
<evidence type="ECO:0000256" key="3">
    <source>
        <dbReference type="ARBA" id="ARBA00022980"/>
    </source>
</evidence>
<dbReference type="EMBL" id="FXLY01000002">
    <property type="protein sequence ID" value="SMN18154.1"/>
    <property type="molecule type" value="Genomic_DNA"/>
</dbReference>
<evidence type="ECO:0000256" key="6">
    <source>
        <dbReference type="ARBA" id="ARBA00035188"/>
    </source>
</evidence>
<dbReference type="SUPFAM" id="SSF52833">
    <property type="entry name" value="Thioredoxin-like"/>
    <property type="match status" value="1"/>
</dbReference>
<keyword evidence="5" id="KW-0687">Ribonucleoprotein</keyword>
<dbReference type="PANTHER" id="PTHR21396:SF2">
    <property type="entry name" value="LARGE RIBOSOMAL SUBUNIT PROTEIN ML43"/>
    <property type="match status" value="1"/>
</dbReference>
<dbReference type="InterPro" id="IPR007741">
    <property type="entry name" value="Ribosomal_mL43/mS25/NADH_DH"/>
</dbReference>
<dbReference type="Proteomes" id="UP000196158">
    <property type="component" value="Unassembled WGS sequence"/>
</dbReference>
<evidence type="ECO:0000256" key="5">
    <source>
        <dbReference type="ARBA" id="ARBA00023274"/>
    </source>
</evidence>
<gene>
    <name evidence="9" type="ORF">KASA_0Q05830G</name>
</gene>
<proteinExistence type="inferred from homology"/>